<protein>
    <submittedName>
        <fullName evidence="2">Activator of s-phase kinase-related</fullName>
    </submittedName>
</protein>
<evidence type="ECO:0000256" key="1">
    <source>
        <dbReference type="SAM" id="MobiDB-lite"/>
    </source>
</evidence>
<dbReference type="Proteomes" id="UP001150062">
    <property type="component" value="Unassembled WGS sequence"/>
</dbReference>
<name>A0ABQ8X9V2_9EUKA</name>
<sequence length="378" mass="44646">MNNSFLGKRFYFDLADINLTQKLKTEFKKHGAITSTCLNHEVTFLITDQNHNFNTTLPTIFSQFTSSSTTSSSSIFSLSQSSQQMCFPFKFSQDPHREIIHKAYELGIKIINVSNVKKWLKKMNERVVKACPKNKQKNNINQSCNENNNIHKFFNLFQEPKKKQQEKKRNKKEQTFPRKRMFSSQPLKSERNKFQLIEDLQQKESLIEIMKEFERLNKNLKKKLKAEKPKTFSLTQNSSSIQFKENLNFHFKKKLKTNEMKNCNQNSFLKSQHFDCLLENKKETNQSQKEVTKNKNRLFERKENGNFNVKEEGIQKGRGRSVINTHKDKKQNEKANVTGTIKPNKTAASKKKKKKNKKKQKKTKTFQFFFLIKIIYLL</sequence>
<feature type="region of interest" description="Disordered" evidence="1">
    <location>
        <begin position="159"/>
        <end position="184"/>
    </location>
</feature>
<keyword evidence="2" id="KW-0808">Transferase</keyword>
<feature type="region of interest" description="Disordered" evidence="1">
    <location>
        <begin position="319"/>
        <end position="361"/>
    </location>
</feature>
<dbReference type="GO" id="GO:0016301">
    <property type="term" value="F:kinase activity"/>
    <property type="evidence" value="ECO:0007669"/>
    <property type="project" value="UniProtKB-KW"/>
</dbReference>
<accession>A0ABQ8X9V2</accession>
<feature type="compositionally biased region" description="Basic residues" evidence="1">
    <location>
        <begin position="164"/>
        <end position="181"/>
    </location>
</feature>
<evidence type="ECO:0000313" key="2">
    <source>
        <dbReference type="EMBL" id="KAJ6229452.1"/>
    </source>
</evidence>
<dbReference type="EMBL" id="JAOAOG010000320">
    <property type="protein sequence ID" value="KAJ6229452.1"/>
    <property type="molecule type" value="Genomic_DNA"/>
</dbReference>
<keyword evidence="3" id="KW-1185">Reference proteome</keyword>
<organism evidence="2 3">
    <name type="scientific">Anaeramoeba flamelloides</name>
    <dbReference type="NCBI Taxonomy" id="1746091"/>
    <lineage>
        <taxon>Eukaryota</taxon>
        <taxon>Metamonada</taxon>
        <taxon>Anaeramoebidae</taxon>
        <taxon>Anaeramoeba</taxon>
    </lineage>
</organism>
<gene>
    <name evidence="2" type="ORF">M0813_07680</name>
</gene>
<comment type="caution">
    <text evidence="2">The sequence shown here is derived from an EMBL/GenBank/DDBJ whole genome shotgun (WGS) entry which is preliminary data.</text>
</comment>
<reference evidence="2" key="1">
    <citation type="submission" date="2022-08" db="EMBL/GenBank/DDBJ databases">
        <title>Novel sulfate-reducing endosymbionts in the free-living metamonad Anaeramoeba.</title>
        <authorList>
            <person name="Jerlstrom-Hultqvist J."/>
            <person name="Cepicka I."/>
            <person name="Gallot-Lavallee L."/>
            <person name="Salas-Leiva D."/>
            <person name="Curtis B.A."/>
            <person name="Zahonova K."/>
            <person name="Pipaliya S."/>
            <person name="Dacks J."/>
            <person name="Roger A.J."/>
        </authorList>
    </citation>
    <scope>NUCLEOTIDE SEQUENCE</scope>
    <source>
        <strain evidence="2">Schooner1</strain>
    </source>
</reference>
<feature type="compositionally biased region" description="Basic residues" evidence="1">
    <location>
        <begin position="348"/>
        <end position="361"/>
    </location>
</feature>
<keyword evidence="2" id="KW-0418">Kinase</keyword>
<evidence type="ECO:0000313" key="3">
    <source>
        <dbReference type="Proteomes" id="UP001150062"/>
    </source>
</evidence>
<proteinExistence type="predicted"/>